<dbReference type="AlphaFoldDB" id="A0A8B8EVA8"/>
<sequence>MYISFTPILLMVVYFSTEQGLCSCTAFMLETMDLYADLLFIILFNLCKGQGSETGVCFRSDVGIVLCCRNYKLENNTCVHFNTSSTNYIELTDIENSSGNGSISGLFNLTVETWIILSSAGGLVIIISVVGVACLLCRKIKGKKSWEPTTSTYNGESLLNDHPSPNTSETCIRSSTAGQPESEYNSSIEAFHCDPSANYAAIPGDKLSDTYVEENDVNLDHFTSNRKQFSSFRSTKKSLNTFTADIDDKYTMVNLAHKNSGTDSVTNNDVSFSANVITEDHAYFVLESTSSIRDKHYNGPTRVDDLPPPRFSVLGEW</sequence>
<dbReference type="Proteomes" id="UP000694844">
    <property type="component" value="Chromosome 5"/>
</dbReference>
<keyword evidence="2" id="KW-1133">Transmembrane helix</keyword>
<feature type="signal peptide" evidence="3">
    <location>
        <begin position="1"/>
        <end position="24"/>
    </location>
</feature>
<organism evidence="4 5">
    <name type="scientific">Crassostrea virginica</name>
    <name type="common">Eastern oyster</name>
    <dbReference type="NCBI Taxonomy" id="6565"/>
    <lineage>
        <taxon>Eukaryota</taxon>
        <taxon>Metazoa</taxon>
        <taxon>Spiralia</taxon>
        <taxon>Lophotrochozoa</taxon>
        <taxon>Mollusca</taxon>
        <taxon>Bivalvia</taxon>
        <taxon>Autobranchia</taxon>
        <taxon>Pteriomorphia</taxon>
        <taxon>Ostreida</taxon>
        <taxon>Ostreoidea</taxon>
        <taxon>Ostreidae</taxon>
        <taxon>Crassostrea</taxon>
    </lineage>
</organism>
<keyword evidence="4" id="KW-1185">Reference proteome</keyword>
<keyword evidence="2" id="KW-0812">Transmembrane</keyword>
<gene>
    <name evidence="5" type="primary">LOC111136957</name>
</gene>
<keyword evidence="3" id="KW-0732">Signal</keyword>
<feature type="chain" id="PRO_5034085468" evidence="3">
    <location>
        <begin position="25"/>
        <end position="317"/>
    </location>
</feature>
<dbReference type="GeneID" id="111136957"/>
<reference evidence="5" key="1">
    <citation type="submission" date="2025-08" db="UniProtKB">
        <authorList>
            <consortium name="RefSeq"/>
        </authorList>
    </citation>
    <scope>IDENTIFICATION</scope>
    <source>
        <tissue evidence="5">Whole sample</tissue>
    </source>
</reference>
<evidence type="ECO:0000256" key="2">
    <source>
        <dbReference type="SAM" id="Phobius"/>
    </source>
</evidence>
<protein>
    <submittedName>
        <fullName evidence="5">Uncharacterized protein LOC111136957 isoform X2</fullName>
    </submittedName>
</protein>
<dbReference type="OrthoDB" id="6160482at2759"/>
<accession>A0A8B8EVA8</accession>
<name>A0A8B8EVA8_CRAVI</name>
<evidence type="ECO:0000313" key="5">
    <source>
        <dbReference type="RefSeq" id="XP_022343857.1"/>
    </source>
</evidence>
<evidence type="ECO:0000313" key="4">
    <source>
        <dbReference type="Proteomes" id="UP000694844"/>
    </source>
</evidence>
<evidence type="ECO:0000256" key="3">
    <source>
        <dbReference type="SAM" id="SignalP"/>
    </source>
</evidence>
<feature type="transmembrane region" description="Helical" evidence="2">
    <location>
        <begin position="114"/>
        <end position="137"/>
    </location>
</feature>
<feature type="region of interest" description="Disordered" evidence="1">
    <location>
        <begin position="152"/>
        <end position="181"/>
    </location>
</feature>
<dbReference type="RefSeq" id="XP_022343857.1">
    <property type="nucleotide sequence ID" value="XM_022488149.1"/>
</dbReference>
<proteinExistence type="predicted"/>
<evidence type="ECO:0000256" key="1">
    <source>
        <dbReference type="SAM" id="MobiDB-lite"/>
    </source>
</evidence>
<keyword evidence="2" id="KW-0472">Membrane</keyword>